<dbReference type="InterPro" id="IPR012337">
    <property type="entry name" value="RNaseH-like_sf"/>
</dbReference>
<dbReference type="Gene3D" id="3.30.420.10">
    <property type="entry name" value="Ribonuclease H-like superfamily/Ribonuclease H"/>
    <property type="match status" value="1"/>
</dbReference>
<reference evidence="2 4" key="1">
    <citation type="submission" date="2015-07" db="EMBL/GenBank/DDBJ databases">
        <title>Fjat-14205 dsm 2895.</title>
        <authorList>
            <person name="Liu B."/>
            <person name="Wang J."/>
            <person name="Zhu Y."/>
            <person name="Liu G."/>
            <person name="Chen Q."/>
            <person name="Chen Z."/>
            <person name="Lan J."/>
            <person name="Che J."/>
            <person name="Ge C."/>
            <person name="Shi H."/>
            <person name="Pan Z."/>
            <person name="Liu X."/>
        </authorList>
    </citation>
    <scope>NUCLEOTIDE SEQUENCE [LARGE SCALE GENOMIC DNA]</scope>
    <source>
        <strain evidence="2 4">DSM 2895</strain>
    </source>
</reference>
<evidence type="ECO:0000259" key="1">
    <source>
        <dbReference type="Pfam" id="PF16473"/>
    </source>
</evidence>
<dbReference type="GeneID" id="42305633"/>
<dbReference type="InterPro" id="IPR033390">
    <property type="entry name" value="Rv2179c-like"/>
</dbReference>
<dbReference type="EMBL" id="FNED01000046">
    <property type="protein sequence ID" value="SDK26136.1"/>
    <property type="molecule type" value="Genomic_DNA"/>
</dbReference>
<feature type="domain" description="3'-5' exoribonuclease Rv2179c-like" evidence="1">
    <location>
        <begin position="2"/>
        <end position="172"/>
    </location>
</feature>
<proteinExistence type="predicted"/>
<accession>A0A0D1XTZ7</accession>
<dbReference type="Proteomes" id="UP000037269">
    <property type="component" value="Unassembled WGS sequence"/>
</dbReference>
<name>A0A0D1XTZ7_ANEMI</name>
<dbReference type="InterPro" id="IPR036397">
    <property type="entry name" value="RNaseH_sf"/>
</dbReference>
<protein>
    <recommendedName>
        <fullName evidence="1">3'-5' exoribonuclease Rv2179c-like domain-containing protein</fullName>
    </recommendedName>
</protein>
<reference evidence="3 5" key="2">
    <citation type="submission" date="2016-10" db="EMBL/GenBank/DDBJ databases">
        <authorList>
            <person name="de Groot N.N."/>
        </authorList>
    </citation>
    <scope>NUCLEOTIDE SEQUENCE [LARGE SCALE GENOMIC DNA]</scope>
    <source>
        <strain evidence="3 5">DSM 2895</strain>
    </source>
</reference>
<keyword evidence="4" id="KW-1185">Reference proteome</keyword>
<evidence type="ECO:0000313" key="5">
    <source>
        <dbReference type="Proteomes" id="UP000182836"/>
    </source>
</evidence>
<dbReference type="STRING" id="47500.AF333_10530"/>
<dbReference type="OrthoDB" id="4640719at2"/>
<organism evidence="2 4">
    <name type="scientific">Aneurinibacillus migulanus</name>
    <name type="common">Bacillus migulanus</name>
    <dbReference type="NCBI Taxonomy" id="47500"/>
    <lineage>
        <taxon>Bacteria</taxon>
        <taxon>Bacillati</taxon>
        <taxon>Bacillota</taxon>
        <taxon>Bacilli</taxon>
        <taxon>Bacillales</taxon>
        <taxon>Paenibacillaceae</taxon>
        <taxon>Aneurinibacillus group</taxon>
        <taxon>Aneurinibacillus</taxon>
    </lineage>
</organism>
<dbReference type="Proteomes" id="UP000182836">
    <property type="component" value="Unassembled WGS sequence"/>
</dbReference>
<evidence type="ECO:0000313" key="3">
    <source>
        <dbReference type="EMBL" id="SDK26136.1"/>
    </source>
</evidence>
<evidence type="ECO:0000313" key="4">
    <source>
        <dbReference type="Proteomes" id="UP000037269"/>
    </source>
</evidence>
<dbReference type="AlphaFoldDB" id="A0A0D1XTZ7"/>
<dbReference type="EMBL" id="LGUG01000004">
    <property type="protein sequence ID" value="KON95856.1"/>
    <property type="molecule type" value="Genomic_DNA"/>
</dbReference>
<evidence type="ECO:0000313" key="2">
    <source>
        <dbReference type="EMBL" id="KON95856.1"/>
    </source>
</evidence>
<dbReference type="GO" id="GO:0003676">
    <property type="term" value="F:nucleic acid binding"/>
    <property type="evidence" value="ECO:0007669"/>
    <property type="project" value="InterPro"/>
</dbReference>
<dbReference type="PATRIC" id="fig|47500.8.peg.5313"/>
<dbReference type="Pfam" id="PF16473">
    <property type="entry name" value="Rv2179c-like"/>
    <property type="match status" value="1"/>
</dbReference>
<dbReference type="RefSeq" id="WP_043064930.1">
    <property type="nucleotide sequence ID" value="NZ_BJOA01000186.1"/>
</dbReference>
<gene>
    <name evidence="2" type="ORF">AF333_10530</name>
    <name evidence="3" type="ORF">SAMN04487909_14611</name>
</gene>
<dbReference type="SUPFAM" id="SSF53098">
    <property type="entry name" value="Ribonuclease H-like"/>
    <property type="match status" value="1"/>
</dbReference>
<sequence length="176" mass="20591">MKVFFDTEFTGLHKNTTLISIGLVAEDGRTFYAESTEYDKSQIDEWIQKNVLDNLLLNDKRPHYNNVDWDNVRMKDSLNQISIMLSQWLAKFEKVEMWSDCLAYDWVLFCDLFGHAFRIPKNVYYIPFDISTLFKVMGIDPNINREEYVGITGTKHNALHDALVIKACYEKIMSSL</sequence>